<dbReference type="Proteomes" id="UP001500037">
    <property type="component" value="Unassembled WGS sequence"/>
</dbReference>
<dbReference type="InterPro" id="IPR035992">
    <property type="entry name" value="Ricin_B-like_lectins"/>
</dbReference>
<evidence type="ECO:0000313" key="4">
    <source>
        <dbReference type="Proteomes" id="UP001500037"/>
    </source>
</evidence>
<reference evidence="3 4" key="1">
    <citation type="journal article" date="2019" name="Int. J. Syst. Evol. Microbiol.">
        <title>The Global Catalogue of Microorganisms (GCM) 10K type strain sequencing project: providing services to taxonomists for standard genome sequencing and annotation.</title>
        <authorList>
            <consortium name="The Broad Institute Genomics Platform"/>
            <consortium name="The Broad Institute Genome Sequencing Center for Infectious Disease"/>
            <person name="Wu L."/>
            <person name="Ma J."/>
        </authorList>
    </citation>
    <scope>NUCLEOTIDE SEQUENCE [LARGE SCALE GENOMIC DNA]</scope>
    <source>
        <strain evidence="3 4">JCM 13004</strain>
    </source>
</reference>
<dbReference type="PROSITE" id="PS50231">
    <property type="entry name" value="RICIN_B_LECTIN"/>
    <property type="match status" value="1"/>
</dbReference>
<sequence length="191" mass="20747">MRSTQARLRAAASVLTVSVLSVLGTGTAAHATVNPHHQIHNRYAGFCLDAANYGPQKPSNNGDKVQVWPCNSYDQQGWTYVHVAGWPDNVVTIHNDAAPGSCLDLDVSHSGPNYDFGGNNVQMWQCNGWGNQMWEVNNNGLLINLVNTNRNAPTPVLDAQNFGGTNPGVAGDQVLAWNDWNYGGSQIWSWS</sequence>
<evidence type="ECO:0000256" key="1">
    <source>
        <dbReference type="SAM" id="SignalP"/>
    </source>
</evidence>
<feature type="chain" id="PRO_5045940784" description="Ricin B lectin domain-containing protein" evidence="1">
    <location>
        <begin position="32"/>
        <end position="191"/>
    </location>
</feature>
<dbReference type="Pfam" id="PF00652">
    <property type="entry name" value="Ricin_B_lectin"/>
    <property type="match status" value="1"/>
</dbReference>
<dbReference type="SUPFAM" id="SSF50370">
    <property type="entry name" value="Ricin B-like lectins"/>
    <property type="match status" value="1"/>
</dbReference>
<dbReference type="InterPro" id="IPR000772">
    <property type="entry name" value="Ricin_B_lectin"/>
</dbReference>
<gene>
    <name evidence="3" type="ORF">GCM10009665_16050</name>
</gene>
<dbReference type="Gene3D" id="2.80.10.50">
    <property type="match status" value="1"/>
</dbReference>
<feature type="domain" description="Ricin B lectin" evidence="2">
    <location>
        <begin position="35"/>
        <end position="191"/>
    </location>
</feature>
<dbReference type="EMBL" id="BAAALF010000017">
    <property type="protein sequence ID" value="GAA1226271.1"/>
    <property type="molecule type" value="Genomic_DNA"/>
</dbReference>
<proteinExistence type="predicted"/>
<feature type="signal peptide" evidence="1">
    <location>
        <begin position="1"/>
        <end position="31"/>
    </location>
</feature>
<evidence type="ECO:0000259" key="2">
    <source>
        <dbReference type="SMART" id="SM00458"/>
    </source>
</evidence>
<keyword evidence="1" id="KW-0732">Signal</keyword>
<dbReference type="CDD" id="cd00161">
    <property type="entry name" value="beta-trefoil_Ricin-like"/>
    <property type="match status" value="1"/>
</dbReference>
<protein>
    <recommendedName>
        <fullName evidence="2">Ricin B lectin domain-containing protein</fullName>
    </recommendedName>
</protein>
<evidence type="ECO:0000313" key="3">
    <source>
        <dbReference type="EMBL" id="GAA1226271.1"/>
    </source>
</evidence>
<comment type="caution">
    <text evidence="3">The sequence shown here is derived from an EMBL/GenBank/DDBJ whole genome shotgun (WGS) entry which is preliminary data.</text>
</comment>
<dbReference type="SMART" id="SM00458">
    <property type="entry name" value="RICIN"/>
    <property type="match status" value="1"/>
</dbReference>
<name>A0ABN1W0B5_9ACTN</name>
<keyword evidence="4" id="KW-1185">Reference proteome</keyword>
<organism evidence="3 4">
    <name type="scientific">Kitasatospora nipponensis</name>
    <dbReference type="NCBI Taxonomy" id="258049"/>
    <lineage>
        <taxon>Bacteria</taxon>
        <taxon>Bacillati</taxon>
        <taxon>Actinomycetota</taxon>
        <taxon>Actinomycetes</taxon>
        <taxon>Kitasatosporales</taxon>
        <taxon>Streptomycetaceae</taxon>
        <taxon>Kitasatospora</taxon>
    </lineage>
</organism>
<accession>A0ABN1W0B5</accession>